<reference evidence="5" key="1">
    <citation type="journal article" date="2023" name="G3 (Bethesda)">
        <title>Whole genome assemblies of Zophobas morio and Tenebrio molitor.</title>
        <authorList>
            <person name="Kaur S."/>
            <person name="Stinson S.A."/>
            <person name="diCenzo G.C."/>
        </authorList>
    </citation>
    <scope>NUCLEOTIDE SEQUENCE</scope>
    <source>
        <strain evidence="5">QUZm001</strain>
    </source>
</reference>
<name>A0AA38MBB3_9CUCU</name>
<keyword evidence="6" id="KW-1185">Reference proteome</keyword>
<keyword evidence="3" id="KW-0862">Zinc</keyword>
<evidence type="ECO:0000256" key="2">
    <source>
        <dbReference type="ARBA" id="ARBA00022771"/>
    </source>
</evidence>
<protein>
    <recommendedName>
        <fullName evidence="4">Zinc finger PHD-type domain-containing protein</fullName>
    </recommendedName>
</protein>
<feature type="domain" description="Zinc finger PHD-type" evidence="4">
    <location>
        <begin position="4"/>
        <end position="58"/>
    </location>
</feature>
<comment type="caution">
    <text evidence="5">The sequence shown here is derived from an EMBL/GenBank/DDBJ whole genome shotgun (WGS) entry which is preliminary data.</text>
</comment>
<evidence type="ECO:0000259" key="4">
    <source>
        <dbReference type="SMART" id="SM00249"/>
    </source>
</evidence>
<dbReference type="SUPFAM" id="SSF57903">
    <property type="entry name" value="FYVE/PHD zinc finger"/>
    <property type="match status" value="1"/>
</dbReference>
<keyword evidence="1" id="KW-0479">Metal-binding</keyword>
<dbReference type="GO" id="GO:0008270">
    <property type="term" value="F:zinc ion binding"/>
    <property type="evidence" value="ECO:0007669"/>
    <property type="project" value="UniProtKB-KW"/>
</dbReference>
<gene>
    <name evidence="5" type="ORF">Zmor_021802</name>
</gene>
<dbReference type="AlphaFoldDB" id="A0AA38MBB3"/>
<dbReference type="InterPro" id="IPR001965">
    <property type="entry name" value="Znf_PHD"/>
</dbReference>
<sequence>MPGTCKACDGDINRRNEKVFSCFLCSNKSHAKCLKIEDAEFKILQKLNNFKYICDECLILQNSEKVDSLKASIDKCLTAIENQNQTINSHGTIINDLLQKMPSSFQKDHVPSYASVTNKSTVIVQPKNTEKKVSETKAELLGKVNPVENNLNISNVKSSRSGGVIISCNSSKDTKKIVEIVENELREDYNIKQLSNLCPRIRISGIPKEITSEMFSKSLVHQNQLLFNDVNEDYKVVSYSSQRKSDKYLQAVVQIDTVSYNNIMKAGKLLIGYKYCKVWDAIDVRRCYNCCGFHHHSDKCDQNFPICPRCSEKHKVQECKSDILKCTNCSMLKATNANINTNHAAWDINKCTVYKTHVENFKKIIFNSQ</sequence>
<evidence type="ECO:0000313" key="6">
    <source>
        <dbReference type="Proteomes" id="UP001168821"/>
    </source>
</evidence>
<evidence type="ECO:0000256" key="1">
    <source>
        <dbReference type="ARBA" id="ARBA00022723"/>
    </source>
</evidence>
<proteinExistence type="predicted"/>
<evidence type="ECO:0000313" key="5">
    <source>
        <dbReference type="EMBL" id="KAJ3650094.1"/>
    </source>
</evidence>
<dbReference type="InterPro" id="IPR013083">
    <property type="entry name" value="Znf_RING/FYVE/PHD"/>
</dbReference>
<accession>A0AA38MBB3</accession>
<keyword evidence="2" id="KW-0863">Zinc-finger</keyword>
<dbReference type="Proteomes" id="UP001168821">
    <property type="component" value="Unassembled WGS sequence"/>
</dbReference>
<evidence type="ECO:0000256" key="3">
    <source>
        <dbReference type="ARBA" id="ARBA00022833"/>
    </source>
</evidence>
<dbReference type="Gene3D" id="3.30.40.10">
    <property type="entry name" value="Zinc/RING finger domain, C3HC4 (zinc finger)"/>
    <property type="match status" value="1"/>
</dbReference>
<dbReference type="InterPro" id="IPR011011">
    <property type="entry name" value="Znf_FYVE_PHD"/>
</dbReference>
<organism evidence="5 6">
    <name type="scientific">Zophobas morio</name>
    <dbReference type="NCBI Taxonomy" id="2755281"/>
    <lineage>
        <taxon>Eukaryota</taxon>
        <taxon>Metazoa</taxon>
        <taxon>Ecdysozoa</taxon>
        <taxon>Arthropoda</taxon>
        <taxon>Hexapoda</taxon>
        <taxon>Insecta</taxon>
        <taxon>Pterygota</taxon>
        <taxon>Neoptera</taxon>
        <taxon>Endopterygota</taxon>
        <taxon>Coleoptera</taxon>
        <taxon>Polyphaga</taxon>
        <taxon>Cucujiformia</taxon>
        <taxon>Tenebrionidae</taxon>
        <taxon>Zophobas</taxon>
    </lineage>
</organism>
<dbReference type="EMBL" id="JALNTZ010000006">
    <property type="protein sequence ID" value="KAJ3650094.1"/>
    <property type="molecule type" value="Genomic_DNA"/>
</dbReference>
<dbReference type="SMART" id="SM00249">
    <property type="entry name" value="PHD"/>
    <property type="match status" value="1"/>
</dbReference>